<accession>A0A291RWX3</accession>
<protein>
    <submittedName>
        <fullName evidence="2">Uncharacterized protein</fullName>
    </submittedName>
</protein>
<proteinExistence type="predicted"/>
<keyword evidence="1" id="KW-0472">Membrane</keyword>
<sequence>MVNDVEKSWHDPGMFRQAAGYVASVLLVAALVFLAVVVWASRREPCTGSGSMFCDSASRGAILAGPGAVLVLGTLGAFVATYRVWRRHRAWPIWQGAGWALLTVTLGYLAVGSGVLGSAG</sequence>
<name>A0A291RWX3_9NOCA</name>
<organism evidence="2 3">
    <name type="scientific">Nocardia terpenica</name>
    <dbReference type="NCBI Taxonomy" id="455432"/>
    <lineage>
        <taxon>Bacteria</taxon>
        <taxon>Bacillati</taxon>
        <taxon>Actinomycetota</taxon>
        <taxon>Actinomycetes</taxon>
        <taxon>Mycobacteriales</taxon>
        <taxon>Nocardiaceae</taxon>
        <taxon>Nocardia</taxon>
    </lineage>
</organism>
<dbReference type="RefSeq" id="WP_098698665.1">
    <property type="nucleotide sequence ID" value="NZ_CP023778.1"/>
</dbReference>
<dbReference type="Proteomes" id="UP000221961">
    <property type="component" value="Chromosome"/>
</dbReference>
<gene>
    <name evidence="2" type="ORF">CRH09_16150</name>
</gene>
<keyword evidence="1" id="KW-0812">Transmembrane</keyword>
<feature type="transmembrane region" description="Helical" evidence="1">
    <location>
        <begin position="20"/>
        <end position="40"/>
    </location>
</feature>
<evidence type="ECO:0000313" key="3">
    <source>
        <dbReference type="Proteomes" id="UP000221961"/>
    </source>
</evidence>
<dbReference type="AlphaFoldDB" id="A0A291RWX3"/>
<dbReference type="EMBL" id="CP023778">
    <property type="protein sequence ID" value="ATL71825.1"/>
    <property type="molecule type" value="Genomic_DNA"/>
</dbReference>
<keyword evidence="1" id="KW-1133">Transmembrane helix</keyword>
<evidence type="ECO:0000256" key="1">
    <source>
        <dbReference type="SAM" id="Phobius"/>
    </source>
</evidence>
<dbReference type="GeneID" id="88358907"/>
<evidence type="ECO:0000313" key="2">
    <source>
        <dbReference type="EMBL" id="ATL71825.1"/>
    </source>
</evidence>
<dbReference type="KEGG" id="ntp:CRH09_16150"/>
<feature type="transmembrane region" description="Helical" evidence="1">
    <location>
        <begin position="97"/>
        <end position="119"/>
    </location>
</feature>
<reference evidence="2 3" key="1">
    <citation type="submission" date="2017-10" db="EMBL/GenBank/DDBJ databases">
        <title>Comparative genomics between pathogenic Norcardia.</title>
        <authorList>
            <person name="Zeng L."/>
        </authorList>
    </citation>
    <scope>NUCLEOTIDE SEQUENCE [LARGE SCALE GENOMIC DNA]</scope>
    <source>
        <strain evidence="2 3">NC_YFY_NT001</strain>
    </source>
</reference>
<feature type="transmembrane region" description="Helical" evidence="1">
    <location>
        <begin position="61"/>
        <end position="85"/>
    </location>
</feature>